<proteinExistence type="predicted"/>
<gene>
    <name evidence="2" type="ORF">HaLaN_06591</name>
</gene>
<name>A0A699YPG4_HAELA</name>
<evidence type="ECO:0000313" key="3">
    <source>
        <dbReference type="Proteomes" id="UP000485058"/>
    </source>
</evidence>
<protein>
    <submittedName>
        <fullName evidence="2">Uncharacterized protein</fullName>
    </submittedName>
</protein>
<feature type="region of interest" description="Disordered" evidence="1">
    <location>
        <begin position="100"/>
        <end position="133"/>
    </location>
</feature>
<feature type="non-terminal residue" evidence="2">
    <location>
        <position position="1"/>
    </location>
</feature>
<feature type="compositionally biased region" description="Basic residues" evidence="1">
    <location>
        <begin position="100"/>
        <end position="109"/>
    </location>
</feature>
<evidence type="ECO:0000256" key="1">
    <source>
        <dbReference type="SAM" id="MobiDB-lite"/>
    </source>
</evidence>
<sequence>MQVDLVPPPLCPFSPADWLPDGLPSTTVFKTYGVPGGPATLPLLAPLWCPVPCLAPPPAVSVLEWDEQHQGLVMRSVCLAATLQRVKRVEVQVITVAARPKPKARRKKAVPGAGHAGSVTRPGTTQRSVSPQT</sequence>
<dbReference type="AlphaFoldDB" id="A0A699YPG4"/>
<organism evidence="2 3">
    <name type="scientific">Haematococcus lacustris</name>
    <name type="common">Green alga</name>
    <name type="synonym">Haematococcus pluvialis</name>
    <dbReference type="NCBI Taxonomy" id="44745"/>
    <lineage>
        <taxon>Eukaryota</taxon>
        <taxon>Viridiplantae</taxon>
        <taxon>Chlorophyta</taxon>
        <taxon>core chlorophytes</taxon>
        <taxon>Chlorophyceae</taxon>
        <taxon>CS clade</taxon>
        <taxon>Chlamydomonadales</taxon>
        <taxon>Haematococcaceae</taxon>
        <taxon>Haematococcus</taxon>
    </lineage>
</organism>
<evidence type="ECO:0000313" key="2">
    <source>
        <dbReference type="EMBL" id="GFH11145.1"/>
    </source>
</evidence>
<reference evidence="2 3" key="1">
    <citation type="submission" date="2020-02" db="EMBL/GenBank/DDBJ databases">
        <title>Draft genome sequence of Haematococcus lacustris strain NIES-144.</title>
        <authorList>
            <person name="Morimoto D."/>
            <person name="Nakagawa S."/>
            <person name="Yoshida T."/>
            <person name="Sawayama S."/>
        </authorList>
    </citation>
    <scope>NUCLEOTIDE SEQUENCE [LARGE SCALE GENOMIC DNA]</scope>
    <source>
        <strain evidence="2 3">NIES-144</strain>
    </source>
</reference>
<feature type="non-terminal residue" evidence="2">
    <location>
        <position position="133"/>
    </location>
</feature>
<comment type="caution">
    <text evidence="2">The sequence shown here is derived from an EMBL/GenBank/DDBJ whole genome shotgun (WGS) entry which is preliminary data.</text>
</comment>
<dbReference type="Proteomes" id="UP000485058">
    <property type="component" value="Unassembled WGS sequence"/>
</dbReference>
<feature type="compositionally biased region" description="Polar residues" evidence="1">
    <location>
        <begin position="121"/>
        <end position="133"/>
    </location>
</feature>
<dbReference type="EMBL" id="BLLF01000378">
    <property type="protein sequence ID" value="GFH11145.1"/>
    <property type="molecule type" value="Genomic_DNA"/>
</dbReference>
<accession>A0A699YPG4</accession>
<keyword evidence="3" id="KW-1185">Reference proteome</keyword>